<organism evidence="5 6">
    <name type="scientific">Mycoplasma zalophidermidis</name>
    <dbReference type="NCBI Taxonomy" id="398174"/>
    <lineage>
        <taxon>Bacteria</taxon>
        <taxon>Bacillati</taxon>
        <taxon>Mycoplasmatota</taxon>
        <taxon>Mollicutes</taxon>
        <taxon>Mycoplasmataceae</taxon>
        <taxon>Mycoplasma</taxon>
    </lineage>
</organism>
<accession>A0ABS6DRD4</accession>
<proteinExistence type="predicted"/>
<dbReference type="EC" id="4.1.2.13" evidence="5"/>
<protein>
    <submittedName>
        <fullName evidence="5">Class II fructose-1,6-bisphosphate aldolase</fullName>
        <ecNumber evidence="5">4.1.2.13</ecNumber>
    </submittedName>
</protein>
<reference evidence="5" key="1">
    <citation type="submission" date="2021-06" db="EMBL/GenBank/DDBJ databases">
        <title>Novel Mycoplasma species detected in California sea lions (Zalophus californianus) from the USA.</title>
        <authorList>
            <person name="Volokhov D.V."/>
            <person name="Furtak V.A."/>
            <person name="Zagorodnyaya T.A."/>
        </authorList>
    </citation>
    <scope>NUCLEOTIDE SEQUENCE [LARGE SCALE GENOMIC DNA]</scope>
    <source>
        <strain evidence="5">CSL 4779</strain>
    </source>
</reference>
<keyword evidence="4 5" id="KW-0456">Lyase</keyword>
<evidence type="ECO:0000313" key="6">
    <source>
        <dbReference type="Proteomes" id="UP000812267"/>
    </source>
</evidence>
<dbReference type="CDD" id="cd00947">
    <property type="entry name" value="TBP_aldolase_IIB"/>
    <property type="match status" value="1"/>
</dbReference>
<dbReference type="NCBIfam" id="TIGR01859">
    <property type="entry name" value="fruc_bis_ald"/>
    <property type="match status" value="1"/>
</dbReference>
<sequence length="288" mass="31362">MKFANAKKMIADAYKNQYAIPHININNLEWAKAVLLTAQEFKSPLIIGVSEGAVKYMGGYKTVCNMVKGLLGDLNITVPIVLHLDHGTKEGCFKAIDAGFSSVMFDGSSMPFETNYESTKQVVEYAKEFDVSVESEVGTIGGEEDGIIGSGELADTVEALKMTQLGIDMLAAGVGNIHGKYPSTWKSLDFNHLENLSTICKIGLVLHGGSGIPKDQVARAIKLGIAKINVNTELQLAFHEALRNFIVSNKDLEGKNYDPRKLLANSIEAMKLVTKEKIFEFGSNNKAK</sequence>
<evidence type="ECO:0000256" key="4">
    <source>
        <dbReference type="ARBA" id="ARBA00023239"/>
    </source>
</evidence>
<dbReference type="GO" id="GO:0004332">
    <property type="term" value="F:fructose-bisphosphate aldolase activity"/>
    <property type="evidence" value="ECO:0007669"/>
    <property type="project" value="UniProtKB-EC"/>
</dbReference>
<keyword evidence="2" id="KW-0479">Metal-binding</keyword>
<dbReference type="InterPro" id="IPR000771">
    <property type="entry name" value="FBA_II"/>
</dbReference>
<evidence type="ECO:0000313" key="5">
    <source>
        <dbReference type="EMBL" id="MBU4693568.1"/>
    </source>
</evidence>
<keyword evidence="6" id="KW-1185">Reference proteome</keyword>
<dbReference type="PANTHER" id="PTHR30304">
    <property type="entry name" value="D-TAGATOSE-1,6-BISPHOSPHATE ALDOLASE"/>
    <property type="match status" value="1"/>
</dbReference>
<dbReference type="PROSITE" id="PS00806">
    <property type="entry name" value="ALDOLASE_CLASS_II_2"/>
    <property type="match status" value="1"/>
</dbReference>
<dbReference type="InterPro" id="IPR050246">
    <property type="entry name" value="Class_II_FBP_aldolase"/>
</dbReference>
<dbReference type="PANTHER" id="PTHR30304:SF0">
    <property type="entry name" value="D-TAGATOSE-1,6-BISPHOSPHATE ALDOLASE SUBUNIT GATY-RELATED"/>
    <property type="match status" value="1"/>
</dbReference>
<dbReference type="InterPro" id="IPR011289">
    <property type="entry name" value="Fruc_bis_ald_class-2"/>
</dbReference>
<evidence type="ECO:0000256" key="1">
    <source>
        <dbReference type="ARBA" id="ARBA00001947"/>
    </source>
</evidence>
<dbReference type="PIRSF" id="PIRSF001359">
    <property type="entry name" value="F_bP_aldolase_II"/>
    <property type="match status" value="1"/>
</dbReference>
<dbReference type="Proteomes" id="UP000812267">
    <property type="component" value="Unassembled WGS sequence"/>
</dbReference>
<evidence type="ECO:0000256" key="2">
    <source>
        <dbReference type="ARBA" id="ARBA00022723"/>
    </source>
</evidence>
<gene>
    <name evidence="5" type="primary">fba</name>
    <name evidence="5" type="ORF">KQ878_01565</name>
</gene>
<dbReference type="NCBIfam" id="TIGR00167">
    <property type="entry name" value="cbbA"/>
    <property type="match status" value="1"/>
</dbReference>
<dbReference type="RefSeq" id="WP_216505360.1">
    <property type="nucleotide sequence ID" value="NZ_JAHMHJ010000001.1"/>
</dbReference>
<comment type="caution">
    <text evidence="5">The sequence shown here is derived from an EMBL/GenBank/DDBJ whole genome shotgun (WGS) entry which is preliminary data.</text>
</comment>
<name>A0ABS6DRD4_9MOLU</name>
<comment type="cofactor">
    <cofactor evidence="1">
        <name>Zn(2+)</name>
        <dbReference type="ChEBI" id="CHEBI:29105"/>
    </cofactor>
</comment>
<keyword evidence="3" id="KW-0862">Zinc</keyword>
<evidence type="ECO:0000256" key="3">
    <source>
        <dbReference type="ARBA" id="ARBA00022833"/>
    </source>
</evidence>
<dbReference type="EMBL" id="JAHMHK010000001">
    <property type="protein sequence ID" value="MBU4693568.1"/>
    <property type="molecule type" value="Genomic_DNA"/>
</dbReference>
<dbReference type="Pfam" id="PF01116">
    <property type="entry name" value="F_bP_aldolase"/>
    <property type="match status" value="1"/>
</dbReference>